<dbReference type="AlphaFoldDB" id="A0A4Z1AN04"/>
<sequence>MRDSNLLILSKLLHGRYFHQSRSFFYFANLLSELAAFHSLSEIFYSGITFPLSLLSFSCFSTVILCITGV</sequence>
<keyword evidence="1" id="KW-1133">Transmembrane helix</keyword>
<name>A0A4Z1AN04_9LEPT</name>
<protein>
    <submittedName>
        <fullName evidence="2">Uncharacterized protein</fullName>
    </submittedName>
</protein>
<gene>
    <name evidence="2" type="ORF">EHR06_12100</name>
</gene>
<reference evidence="2" key="1">
    <citation type="journal article" date="2019" name="PLoS Negl. Trop. Dis.">
        <title>Revisiting the worldwide diversity of Leptospira species in the environment.</title>
        <authorList>
            <person name="Vincent A.T."/>
            <person name="Schiettekatte O."/>
            <person name="Bourhy P."/>
            <person name="Veyrier F.J."/>
            <person name="Picardeau M."/>
        </authorList>
    </citation>
    <scope>NUCLEOTIDE SEQUENCE [LARGE SCALE GENOMIC DNA]</scope>
    <source>
        <strain evidence="2">201601113</strain>
    </source>
</reference>
<evidence type="ECO:0000313" key="3">
    <source>
        <dbReference type="Proteomes" id="UP000297241"/>
    </source>
</evidence>
<dbReference type="EMBL" id="RQHS01000018">
    <property type="protein sequence ID" value="TGM98966.1"/>
    <property type="molecule type" value="Genomic_DNA"/>
</dbReference>
<accession>A0A4Z1AN04</accession>
<keyword evidence="1" id="KW-0812">Transmembrane</keyword>
<proteinExistence type="predicted"/>
<dbReference type="Proteomes" id="UP000297241">
    <property type="component" value="Unassembled WGS sequence"/>
</dbReference>
<comment type="caution">
    <text evidence="2">The sequence shown here is derived from an EMBL/GenBank/DDBJ whole genome shotgun (WGS) entry which is preliminary data.</text>
</comment>
<organism evidence="2 3">
    <name type="scientific">Leptospira dzoumogneensis</name>
    <dbReference type="NCBI Taxonomy" id="2484904"/>
    <lineage>
        <taxon>Bacteria</taxon>
        <taxon>Pseudomonadati</taxon>
        <taxon>Spirochaetota</taxon>
        <taxon>Spirochaetia</taxon>
        <taxon>Leptospirales</taxon>
        <taxon>Leptospiraceae</taxon>
        <taxon>Leptospira</taxon>
    </lineage>
</organism>
<evidence type="ECO:0000256" key="1">
    <source>
        <dbReference type="SAM" id="Phobius"/>
    </source>
</evidence>
<feature type="transmembrane region" description="Helical" evidence="1">
    <location>
        <begin position="43"/>
        <end position="67"/>
    </location>
</feature>
<keyword evidence="3" id="KW-1185">Reference proteome</keyword>
<keyword evidence="1" id="KW-0472">Membrane</keyword>
<evidence type="ECO:0000313" key="2">
    <source>
        <dbReference type="EMBL" id="TGM98966.1"/>
    </source>
</evidence>